<dbReference type="EMBL" id="SPQQ01000008">
    <property type="protein sequence ID" value="TGE36280.1"/>
    <property type="molecule type" value="Genomic_DNA"/>
</dbReference>
<evidence type="ECO:0000256" key="7">
    <source>
        <dbReference type="ARBA" id="ARBA00023014"/>
    </source>
</evidence>
<keyword evidence="4" id="KW-0677">Repeat</keyword>
<evidence type="ECO:0000313" key="10">
    <source>
        <dbReference type="Proteomes" id="UP000298460"/>
    </source>
</evidence>
<name>A0A4Z0R0L3_9FIRM</name>
<proteinExistence type="predicted"/>
<evidence type="ECO:0000256" key="2">
    <source>
        <dbReference type="ARBA" id="ARBA00022485"/>
    </source>
</evidence>
<gene>
    <name evidence="9" type="ORF">E4K67_20265</name>
</gene>
<evidence type="ECO:0000256" key="4">
    <source>
        <dbReference type="ARBA" id="ARBA00022737"/>
    </source>
</evidence>
<dbReference type="RefSeq" id="WP_135550059.1">
    <property type="nucleotide sequence ID" value="NZ_SPQQ01000008.1"/>
</dbReference>
<keyword evidence="5" id="KW-0249">Electron transport</keyword>
<dbReference type="PANTHER" id="PTHR43687:SF6">
    <property type="entry name" value="L-ASPARTATE SEMIALDEHYDE SULFURTRANSFERASE IRON-SULFUR SUBUNIT"/>
    <property type="match status" value="1"/>
</dbReference>
<evidence type="ECO:0000313" key="9">
    <source>
        <dbReference type="EMBL" id="TGE36280.1"/>
    </source>
</evidence>
<dbReference type="AlphaFoldDB" id="A0A4Z0R0L3"/>
<keyword evidence="1" id="KW-0813">Transport</keyword>
<evidence type="ECO:0000259" key="8">
    <source>
        <dbReference type="PROSITE" id="PS51379"/>
    </source>
</evidence>
<dbReference type="Proteomes" id="UP000298460">
    <property type="component" value="Unassembled WGS sequence"/>
</dbReference>
<dbReference type="PANTHER" id="PTHR43687">
    <property type="entry name" value="ADENYLYLSULFATE REDUCTASE, BETA SUBUNIT"/>
    <property type="match status" value="1"/>
</dbReference>
<dbReference type="Pfam" id="PF13187">
    <property type="entry name" value="Fer4_9"/>
    <property type="match status" value="1"/>
</dbReference>
<dbReference type="InterPro" id="IPR017896">
    <property type="entry name" value="4Fe4S_Fe-S-bd"/>
</dbReference>
<evidence type="ECO:0000256" key="5">
    <source>
        <dbReference type="ARBA" id="ARBA00022982"/>
    </source>
</evidence>
<organism evidence="9 10">
    <name type="scientific">Desulfosporosinus fructosivorans</name>
    <dbReference type="NCBI Taxonomy" id="2018669"/>
    <lineage>
        <taxon>Bacteria</taxon>
        <taxon>Bacillati</taxon>
        <taxon>Bacillota</taxon>
        <taxon>Clostridia</taxon>
        <taxon>Eubacteriales</taxon>
        <taxon>Desulfitobacteriaceae</taxon>
        <taxon>Desulfosporosinus</taxon>
    </lineage>
</organism>
<comment type="caution">
    <text evidence="9">The sequence shown here is derived from an EMBL/GenBank/DDBJ whole genome shotgun (WGS) entry which is preliminary data.</text>
</comment>
<evidence type="ECO:0000256" key="3">
    <source>
        <dbReference type="ARBA" id="ARBA00022723"/>
    </source>
</evidence>
<evidence type="ECO:0000256" key="1">
    <source>
        <dbReference type="ARBA" id="ARBA00022448"/>
    </source>
</evidence>
<feature type="domain" description="4Fe-4S ferredoxin-type" evidence="8">
    <location>
        <begin position="26"/>
        <end position="55"/>
    </location>
</feature>
<accession>A0A4Z0R0L3</accession>
<dbReference type="GO" id="GO:0046872">
    <property type="term" value="F:metal ion binding"/>
    <property type="evidence" value="ECO:0007669"/>
    <property type="project" value="UniProtKB-KW"/>
</dbReference>
<dbReference type="OrthoDB" id="5421405at2"/>
<protein>
    <submittedName>
        <fullName evidence="9">4Fe-4S dicluster domain-containing protein</fullName>
    </submittedName>
</protein>
<dbReference type="InterPro" id="IPR050572">
    <property type="entry name" value="Fe-S_Ferredoxin"/>
</dbReference>
<keyword evidence="2" id="KW-0004">4Fe-4S</keyword>
<keyword evidence="7" id="KW-0411">Iron-sulfur</keyword>
<reference evidence="9 10" key="1">
    <citation type="submission" date="2019-03" db="EMBL/GenBank/DDBJ databases">
        <title>Draft Genome Sequence of Desulfosporosinus fructosivorans Strain 63.6F, Isolated from Marine Sediment in the Baltic Sea.</title>
        <authorList>
            <person name="Hausmann B."/>
            <person name="Vandieken V."/>
            <person name="Pjevac P."/>
            <person name="Schreck K."/>
            <person name="Herbold C.W."/>
            <person name="Loy A."/>
        </authorList>
    </citation>
    <scope>NUCLEOTIDE SEQUENCE [LARGE SCALE GENOMIC DNA]</scope>
    <source>
        <strain evidence="9 10">63.6F</strain>
    </source>
</reference>
<dbReference type="PROSITE" id="PS51379">
    <property type="entry name" value="4FE4S_FER_2"/>
    <property type="match status" value="2"/>
</dbReference>
<keyword evidence="6" id="KW-0408">Iron</keyword>
<dbReference type="GO" id="GO:0051539">
    <property type="term" value="F:4 iron, 4 sulfur cluster binding"/>
    <property type="evidence" value="ECO:0007669"/>
    <property type="project" value="UniProtKB-KW"/>
</dbReference>
<keyword evidence="3" id="KW-0479">Metal-binding</keyword>
<feature type="domain" description="4Fe-4S ferredoxin-type" evidence="8">
    <location>
        <begin position="56"/>
        <end position="85"/>
    </location>
</feature>
<keyword evidence="10" id="KW-1185">Reference proteome</keyword>
<dbReference type="Gene3D" id="3.30.70.20">
    <property type="match status" value="1"/>
</dbReference>
<evidence type="ECO:0000256" key="6">
    <source>
        <dbReference type="ARBA" id="ARBA00023004"/>
    </source>
</evidence>
<sequence length="92" mass="10515">MLKDILSRLTKNADGKPKSNPVRAPYRYQINSEKCRGCDKCKKVCKAEAISGERGKAYVIDEEKCTKCGTCMKWCKYKAIQRLDMYSGEPKQ</sequence>
<dbReference type="SUPFAM" id="SSF54862">
    <property type="entry name" value="4Fe-4S ferredoxins"/>
    <property type="match status" value="1"/>
</dbReference>